<evidence type="ECO:0000313" key="3">
    <source>
        <dbReference type="Proteomes" id="UP001430953"/>
    </source>
</evidence>
<keyword evidence="1" id="KW-0732">Signal</keyword>
<protein>
    <submittedName>
        <fullName evidence="2">Uncharacterized protein</fullName>
    </submittedName>
</protein>
<organism evidence="2 3">
    <name type="scientific">Cardiocondyla obscurior</name>
    <dbReference type="NCBI Taxonomy" id="286306"/>
    <lineage>
        <taxon>Eukaryota</taxon>
        <taxon>Metazoa</taxon>
        <taxon>Ecdysozoa</taxon>
        <taxon>Arthropoda</taxon>
        <taxon>Hexapoda</taxon>
        <taxon>Insecta</taxon>
        <taxon>Pterygota</taxon>
        <taxon>Neoptera</taxon>
        <taxon>Endopterygota</taxon>
        <taxon>Hymenoptera</taxon>
        <taxon>Apocrita</taxon>
        <taxon>Aculeata</taxon>
        <taxon>Formicoidea</taxon>
        <taxon>Formicidae</taxon>
        <taxon>Myrmicinae</taxon>
        <taxon>Cardiocondyla</taxon>
    </lineage>
</organism>
<reference evidence="2 3" key="1">
    <citation type="submission" date="2023-03" db="EMBL/GenBank/DDBJ databases">
        <title>High recombination rates correlate with genetic variation in Cardiocondyla obscurior ants.</title>
        <authorList>
            <person name="Errbii M."/>
        </authorList>
    </citation>
    <scope>NUCLEOTIDE SEQUENCE [LARGE SCALE GENOMIC DNA]</scope>
    <source>
        <strain evidence="2">Alpha-2009</strain>
        <tissue evidence="2">Whole body</tissue>
    </source>
</reference>
<dbReference type="Proteomes" id="UP001430953">
    <property type="component" value="Unassembled WGS sequence"/>
</dbReference>
<evidence type="ECO:0000313" key="2">
    <source>
        <dbReference type="EMBL" id="KAL0121400.1"/>
    </source>
</evidence>
<feature type="signal peptide" evidence="1">
    <location>
        <begin position="1"/>
        <end position="23"/>
    </location>
</feature>
<gene>
    <name evidence="2" type="ORF">PUN28_006724</name>
</gene>
<sequence>MILFKFLTIAVIVVALSGSLTWASPIAKADPAAEAAPEAEAEAEAAAEAVAEALAEGFAEAVAEANPGLPLLMLHKVLHKSSDNCTQFSLYLVHTLECDL</sequence>
<dbReference type="EMBL" id="JADYXP020000006">
    <property type="protein sequence ID" value="KAL0121400.1"/>
    <property type="molecule type" value="Genomic_DNA"/>
</dbReference>
<keyword evidence="3" id="KW-1185">Reference proteome</keyword>
<comment type="caution">
    <text evidence="2">The sequence shown here is derived from an EMBL/GenBank/DDBJ whole genome shotgun (WGS) entry which is preliminary data.</text>
</comment>
<dbReference type="AlphaFoldDB" id="A0AAW2G1G1"/>
<name>A0AAW2G1G1_9HYME</name>
<feature type="chain" id="PRO_5043576274" evidence="1">
    <location>
        <begin position="24"/>
        <end position="100"/>
    </location>
</feature>
<accession>A0AAW2G1G1</accession>
<evidence type="ECO:0000256" key="1">
    <source>
        <dbReference type="SAM" id="SignalP"/>
    </source>
</evidence>
<proteinExistence type="predicted"/>